<evidence type="ECO:0000313" key="1">
    <source>
        <dbReference type="EMBL" id="MBM7692772.1"/>
    </source>
</evidence>
<evidence type="ECO:0000313" key="2">
    <source>
        <dbReference type="Proteomes" id="UP000823486"/>
    </source>
</evidence>
<dbReference type="RefSeq" id="WP_204542898.1">
    <property type="nucleotide sequence ID" value="NZ_JAFBFI010000008.1"/>
</dbReference>
<gene>
    <name evidence="1" type="ORF">JOC77_002203</name>
</gene>
<proteinExistence type="predicted"/>
<reference evidence="1 2" key="1">
    <citation type="submission" date="2021-01" db="EMBL/GenBank/DDBJ databases">
        <title>Genomic Encyclopedia of Type Strains, Phase IV (KMG-IV): sequencing the most valuable type-strain genomes for metagenomic binning, comparative biology and taxonomic classification.</title>
        <authorList>
            <person name="Goeker M."/>
        </authorList>
    </citation>
    <scope>NUCLEOTIDE SEQUENCE [LARGE SCALE GENOMIC DNA]</scope>
    <source>
        <strain evidence="1 2">DSM 105482</strain>
    </source>
</reference>
<name>A0ABS2QI56_9BACI</name>
<sequence length="104" mass="12078">MAGITLDKFISELKNHAELYEIQIAIKHIAVFNVCTIKNYRFEEGEDFLMISSEDSRTNFQLYVNEILEIKDIFTADEIPWRVAAFTISCENEMEIGINLLLNK</sequence>
<comment type="caution">
    <text evidence="1">The sequence shown here is derived from an EMBL/GenBank/DDBJ whole genome shotgun (WGS) entry which is preliminary data.</text>
</comment>
<dbReference type="EMBL" id="JAFBFI010000008">
    <property type="protein sequence ID" value="MBM7692772.1"/>
    <property type="molecule type" value="Genomic_DNA"/>
</dbReference>
<protein>
    <submittedName>
        <fullName evidence="1">Uncharacterized protein</fullName>
    </submittedName>
</protein>
<accession>A0ABS2QI56</accession>
<organism evidence="1 2">
    <name type="scientific">Peribacillus deserti</name>
    <dbReference type="NCBI Taxonomy" id="673318"/>
    <lineage>
        <taxon>Bacteria</taxon>
        <taxon>Bacillati</taxon>
        <taxon>Bacillota</taxon>
        <taxon>Bacilli</taxon>
        <taxon>Bacillales</taxon>
        <taxon>Bacillaceae</taxon>
        <taxon>Peribacillus</taxon>
    </lineage>
</organism>
<dbReference type="Proteomes" id="UP000823486">
    <property type="component" value="Unassembled WGS sequence"/>
</dbReference>
<keyword evidence="2" id="KW-1185">Reference proteome</keyword>